<sequence>MNKSLKFSLGLSFLLIFLVGLFLGIGLFQEARYTNSISETMEVPASKIWNYLLSIEEMPSRRKDVVRVEIIEKDLNHIPLAWKEITDMGGYMLFKRGATIPDQKLEVILYESSFKMRGTWTYEMAEKNGLTTVTITEESEIFSPLIRGAYFLAGRDSTLLQEMSMLRNHFKDRN</sequence>
<accession>A0A4R9K4C6</accession>
<evidence type="ECO:0000313" key="2">
    <source>
        <dbReference type="Proteomes" id="UP000297693"/>
    </source>
</evidence>
<keyword evidence="2" id="KW-1185">Reference proteome</keyword>
<dbReference type="InterPro" id="IPR023393">
    <property type="entry name" value="START-like_dom_sf"/>
</dbReference>
<dbReference type="AlphaFoldDB" id="A0A4R9K4C6"/>
<proteinExistence type="predicted"/>
<dbReference type="SUPFAM" id="SSF55961">
    <property type="entry name" value="Bet v1-like"/>
    <property type="match status" value="1"/>
</dbReference>
<comment type="caution">
    <text evidence="1">The sequence shown here is derived from an EMBL/GenBank/DDBJ whole genome shotgun (WGS) entry which is preliminary data.</text>
</comment>
<evidence type="ECO:0000313" key="1">
    <source>
        <dbReference type="EMBL" id="TGL60351.1"/>
    </source>
</evidence>
<dbReference type="RefSeq" id="WP_135623275.1">
    <property type="nucleotide sequence ID" value="NZ_RQGD01000022.1"/>
</dbReference>
<dbReference type="CDD" id="cd07812">
    <property type="entry name" value="SRPBCC"/>
    <property type="match status" value="1"/>
</dbReference>
<dbReference type="Gene3D" id="3.30.530.20">
    <property type="match status" value="1"/>
</dbReference>
<evidence type="ECO:0008006" key="3">
    <source>
        <dbReference type="Google" id="ProtNLM"/>
    </source>
</evidence>
<name>A0A4R9K4C6_9LEPT</name>
<dbReference type="EMBL" id="RQGD01000022">
    <property type="protein sequence ID" value="TGL60351.1"/>
    <property type="molecule type" value="Genomic_DNA"/>
</dbReference>
<organism evidence="1 2">
    <name type="scientific">Leptospira ognonensis</name>
    <dbReference type="NCBI Taxonomy" id="2484945"/>
    <lineage>
        <taxon>Bacteria</taxon>
        <taxon>Pseudomonadati</taxon>
        <taxon>Spirochaetota</taxon>
        <taxon>Spirochaetia</taxon>
        <taxon>Leptospirales</taxon>
        <taxon>Leptospiraceae</taxon>
        <taxon>Leptospira</taxon>
    </lineage>
</organism>
<gene>
    <name evidence="1" type="ORF">EHQ58_07600</name>
</gene>
<dbReference type="OrthoDB" id="329732at2"/>
<reference evidence="1" key="1">
    <citation type="journal article" date="2019" name="PLoS Negl. Trop. Dis.">
        <title>Revisiting the worldwide diversity of Leptospira species in the environment.</title>
        <authorList>
            <person name="Vincent A.T."/>
            <person name="Schiettekatte O."/>
            <person name="Bourhy P."/>
            <person name="Veyrier F.J."/>
            <person name="Picardeau M."/>
        </authorList>
    </citation>
    <scope>NUCLEOTIDE SEQUENCE [LARGE SCALE GENOMIC DNA]</scope>
    <source>
        <strain evidence="1">201702476</strain>
    </source>
</reference>
<protein>
    <recommendedName>
        <fullName evidence="3">SRPBCC family protein</fullName>
    </recommendedName>
</protein>
<dbReference type="Proteomes" id="UP000297693">
    <property type="component" value="Unassembled WGS sequence"/>
</dbReference>